<dbReference type="Gene3D" id="3.40.50.720">
    <property type="entry name" value="NAD(P)-binding Rossmann-like Domain"/>
    <property type="match status" value="1"/>
</dbReference>
<dbReference type="GeneID" id="19969039"/>
<keyword evidence="2" id="KW-0560">Oxidoreductase</keyword>
<dbReference type="PRINTS" id="PR00081">
    <property type="entry name" value="GDHRDH"/>
</dbReference>
<dbReference type="PANTHER" id="PTHR42760">
    <property type="entry name" value="SHORT-CHAIN DEHYDROGENASES/REDUCTASES FAMILY MEMBER"/>
    <property type="match status" value="1"/>
</dbReference>
<dbReference type="EMBL" id="KB822718">
    <property type="protein sequence ID" value="ETN42543.1"/>
    <property type="molecule type" value="Genomic_DNA"/>
</dbReference>
<dbReference type="HOGENOM" id="CLU_010194_1_0_1"/>
<dbReference type="Proteomes" id="UP000030752">
    <property type="component" value="Unassembled WGS sequence"/>
</dbReference>
<protein>
    <recommendedName>
        <fullName evidence="5">3-oxoacyl-[acyl-carrier-protein] reductase</fullName>
    </recommendedName>
</protein>
<proteinExistence type="inferred from homology"/>
<comment type="similarity">
    <text evidence="1">Belongs to the short-chain dehydrogenases/reductases (SDR) family.</text>
</comment>
<dbReference type="OrthoDB" id="498125at2759"/>
<dbReference type="STRING" id="1220924.W2S3D2"/>
<dbReference type="InterPro" id="IPR002347">
    <property type="entry name" value="SDR_fam"/>
</dbReference>
<name>W2S3D2_CYPE1</name>
<evidence type="ECO:0008006" key="5">
    <source>
        <dbReference type="Google" id="ProtNLM"/>
    </source>
</evidence>
<evidence type="ECO:0000256" key="2">
    <source>
        <dbReference type="ARBA" id="ARBA00023002"/>
    </source>
</evidence>
<evidence type="ECO:0000313" key="3">
    <source>
        <dbReference type="EMBL" id="ETN42543.1"/>
    </source>
</evidence>
<dbReference type="PRINTS" id="PR00080">
    <property type="entry name" value="SDRFAMILY"/>
</dbReference>
<dbReference type="InterPro" id="IPR036291">
    <property type="entry name" value="NAD(P)-bd_dom_sf"/>
</dbReference>
<dbReference type="eggNOG" id="KOG0725">
    <property type="taxonomic scope" value="Eukaryota"/>
</dbReference>
<accession>W2S3D2</accession>
<reference evidence="3 4" key="1">
    <citation type="submission" date="2013-03" db="EMBL/GenBank/DDBJ databases">
        <title>The Genome Sequence of Phialophora europaea CBS 101466.</title>
        <authorList>
            <consortium name="The Broad Institute Genomics Platform"/>
            <person name="Cuomo C."/>
            <person name="de Hoog S."/>
            <person name="Gorbushina A."/>
            <person name="Walker B."/>
            <person name="Young S.K."/>
            <person name="Zeng Q."/>
            <person name="Gargeya S."/>
            <person name="Fitzgerald M."/>
            <person name="Haas B."/>
            <person name="Abouelleil A."/>
            <person name="Allen A.W."/>
            <person name="Alvarado L."/>
            <person name="Arachchi H.M."/>
            <person name="Berlin A.M."/>
            <person name="Chapman S.B."/>
            <person name="Gainer-Dewar J."/>
            <person name="Goldberg J."/>
            <person name="Griggs A."/>
            <person name="Gujja S."/>
            <person name="Hansen M."/>
            <person name="Howarth C."/>
            <person name="Imamovic A."/>
            <person name="Ireland A."/>
            <person name="Larimer J."/>
            <person name="McCowan C."/>
            <person name="Murphy C."/>
            <person name="Pearson M."/>
            <person name="Poon T.W."/>
            <person name="Priest M."/>
            <person name="Roberts A."/>
            <person name="Saif S."/>
            <person name="Shea T."/>
            <person name="Sisk P."/>
            <person name="Sykes S."/>
            <person name="Wortman J."/>
            <person name="Nusbaum C."/>
            <person name="Birren B."/>
        </authorList>
    </citation>
    <scope>NUCLEOTIDE SEQUENCE [LARGE SCALE GENOMIC DNA]</scope>
    <source>
        <strain evidence="3 4">CBS 101466</strain>
    </source>
</reference>
<dbReference type="SUPFAM" id="SSF51735">
    <property type="entry name" value="NAD(P)-binding Rossmann-fold domains"/>
    <property type="match status" value="1"/>
</dbReference>
<dbReference type="AlphaFoldDB" id="W2S3D2"/>
<dbReference type="RefSeq" id="XP_008714279.1">
    <property type="nucleotide sequence ID" value="XM_008716057.1"/>
</dbReference>
<dbReference type="VEuPathDB" id="FungiDB:HMPREF1541_01700"/>
<organism evidence="3 4">
    <name type="scientific">Cyphellophora europaea (strain CBS 101466)</name>
    <name type="common">Phialophora europaea</name>
    <dbReference type="NCBI Taxonomy" id="1220924"/>
    <lineage>
        <taxon>Eukaryota</taxon>
        <taxon>Fungi</taxon>
        <taxon>Dikarya</taxon>
        <taxon>Ascomycota</taxon>
        <taxon>Pezizomycotina</taxon>
        <taxon>Eurotiomycetes</taxon>
        <taxon>Chaetothyriomycetidae</taxon>
        <taxon>Chaetothyriales</taxon>
        <taxon>Cyphellophoraceae</taxon>
        <taxon>Cyphellophora</taxon>
    </lineage>
</organism>
<dbReference type="InParanoid" id="W2S3D2"/>
<dbReference type="GO" id="GO:0048038">
    <property type="term" value="F:quinone binding"/>
    <property type="evidence" value="ECO:0007669"/>
    <property type="project" value="TreeGrafter"/>
</dbReference>
<gene>
    <name evidence="3" type="ORF">HMPREF1541_01700</name>
</gene>
<sequence length="255" mass="27162">MHDLSGKVALVIGLGQSSPRGWGIGCTIAVLLARQGAIIVGGNRTVASAHITKDRIEAEGGKCEIYATDATSSASVEKLVSTCMHRHRRIDILINNVGKSALGDPATMSEDVWNSQIDLNLKSGDGRVVSISSIAGLRYIGKPQIGYSATKAAIVQTMKATAVMYASRGVRLNTVVPGLMYTPYTEELAERYGASEPETKKAYMKTRKSQVPMEKMGDAWDVAHAVLFLVSDEAKYITGTELLVDGGITASTGRA</sequence>
<dbReference type="PANTHER" id="PTHR42760:SF133">
    <property type="entry name" value="3-OXOACYL-[ACYL-CARRIER-PROTEIN] REDUCTASE"/>
    <property type="match status" value="1"/>
</dbReference>
<dbReference type="GO" id="GO:0016616">
    <property type="term" value="F:oxidoreductase activity, acting on the CH-OH group of donors, NAD or NADP as acceptor"/>
    <property type="evidence" value="ECO:0007669"/>
    <property type="project" value="TreeGrafter"/>
</dbReference>
<evidence type="ECO:0000256" key="1">
    <source>
        <dbReference type="ARBA" id="ARBA00006484"/>
    </source>
</evidence>
<keyword evidence="4" id="KW-1185">Reference proteome</keyword>
<evidence type="ECO:0000313" key="4">
    <source>
        <dbReference type="Proteomes" id="UP000030752"/>
    </source>
</evidence>
<dbReference type="GO" id="GO:0006633">
    <property type="term" value="P:fatty acid biosynthetic process"/>
    <property type="evidence" value="ECO:0007669"/>
    <property type="project" value="TreeGrafter"/>
</dbReference>
<dbReference type="Pfam" id="PF13561">
    <property type="entry name" value="adh_short_C2"/>
    <property type="match status" value="1"/>
</dbReference>